<dbReference type="AlphaFoldDB" id="W1YP04"/>
<reference evidence="1" key="1">
    <citation type="submission" date="2013-12" db="EMBL/GenBank/DDBJ databases">
        <title>A Varibaculum cambriense genome reconstructed from a premature infant gut community with otherwise low bacterial novelty that shifts toward anaerobic metabolism during the third week of life.</title>
        <authorList>
            <person name="Brown C.T."/>
            <person name="Sharon I."/>
            <person name="Thomas B.C."/>
            <person name="Castelle C.J."/>
            <person name="Morowitz M.J."/>
            <person name="Banfield J.F."/>
        </authorList>
    </citation>
    <scope>NUCLEOTIDE SEQUENCE</scope>
</reference>
<dbReference type="EMBL" id="AZMM01001757">
    <property type="protein sequence ID" value="ETJ44212.1"/>
    <property type="molecule type" value="Genomic_DNA"/>
</dbReference>
<gene>
    <name evidence="1" type="ORF">Q604_UNBC01757G0001</name>
</gene>
<feature type="non-terminal residue" evidence="1">
    <location>
        <position position="115"/>
    </location>
</feature>
<evidence type="ECO:0000313" key="1">
    <source>
        <dbReference type="EMBL" id="ETJ44212.1"/>
    </source>
</evidence>
<name>W1YP04_9ZZZZ</name>
<dbReference type="Gene3D" id="3.30.420.150">
    <property type="entry name" value="Exopolyphosphatase. Domain 2"/>
    <property type="match status" value="1"/>
</dbReference>
<feature type="non-terminal residue" evidence="1">
    <location>
        <position position="1"/>
    </location>
</feature>
<comment type="caution">
    <text evidence="1">The sequence shown here is derived from an EMBL/GenBank/DDBJ whole genome shotgun (WGS) entry which is preliminary data.</text>
</comment>
<sequence>LYPIELQTFNIDSIVLSGDEAQYMTHLMGQENNKEDIITVEPERFKGLINSFDGVTATKLMNRYKLPEYKANILMPTMILFNEIITAIGPKSLIFSSFSFSQGISWFYGVESPDK</sequence>
<organism evidence="1">
    <name type="scientific">human gut metagenome</name>
    <dbReference type="NCBI Taxonomy" id="408170"/>
    <lineage>
        <taxon>unclassified sequences</taxon>
        <taxon>metagenomes</taxon>
        <taxon>organismal metagenomes</taxon>
    </lineage>
</organism>
<proteinExistence type="predicted"/>
<accession>W1YP04</accession>
<protein>
    <submittedName>
        <fullName evidence="1">Uncharacterized protein</fullName>
    </submittedName>
</protein>